<accession>A0ABW2C623</accession>
<dbReference type="Pfam" id="PF11887">
    <property type="entry name" value="Mce4_CUP1"/>
    <property type="match status" value="1"/>
</dbReference>
<dbReference type="RefSeq" id="WP_345393660.1">
    <property type="nucleotide sequence ID" value="NZ_BAABLA010000020.1"/>
</dbReference>
<name>A0ABW2C623_9PSEU</name>
<keyword evidence="1" id="KW-0812">Transmembrane</keyword>
<comment type="caution">
    <text evidence="4">The sequence shown here is derived from an EMBL/GenBank/DDBJ whole genome shotgun (WGS) entry which is preliminary data.</text>
</comment>
<sequence length="336" mass="35873">MGTTSEPRQEPKRRRVTRGVALGAVVALLATALTWLVITDDAKRVTAYFTTTVGLYPESDVRVLGVVVGTVDAVEPQGERVRVSMSLDPDVAIPADAGALIVTPSLVSDRYVQLAPVYDGGPRMADDAVIDVDRTVVPVEIDELLSSLDEMTTALGPDGANGDGALSELLRGAAGTLDGNGERFGDAIRELGKAARTLAGSESDLFKTIDGLQKFTTMLAENDGTVREFNELLARVSEVFATERRDFSAAMKELSAALARVDTFVRDNRADVKANVDKLASTARVLAKQRDSLSEALDEAPKALRRLLRAYDAAGGSIDSRVNLNEFSMRGNGSDD</sequence>
<dbReference type="NCBIfam" id="TIGR00996">
    <property type="entry name" value="Mtu_fam_mce"/>
    <property type="match status" value="1"/>
</dbReference>
<keyword evidence="1" id="KW-1133">Transmembrane helix</keyword>
<protein>
    <submittedName>
        <fullName evidence="4">MCE family protein</fullName>
    </submittedName>
</protein>
<dbReference type="Proteomes" id="UP001596337">
    <property type="component" value="Unassembled WGS sequence"/>
</dbReference>
<feature type="domain" description="Mammalian cell entry C-terminal" evidence="3">
    <location>
        <begin position="123"/>
        <end position="324"/>
    </location>
</feature>
<keyword evidence="1" id="KW-0472">Membrane</keyword>
<organism evidence="4 5">
    <name type="scientific">Haloechinothrix salitolerans</name>
    <dbReference type="NCBI Taxonomy" id="926830"/>
    <lineage>
        <taxon>Bacteria</taxon>
        <taxon>Bacillati</taxon>
        <taxon>Actinomycetota</taxon>
        <taxon>Actinomycetes</taxon>
        <taxon>Pseudonocardiales</taxon>
        <taxon>Pseudonocardiaceae</taxon>
        <taxon>Haloechinothrix</taxon>
    </lineage>
</organism>
<dbReference type="PANTHER" id="PTHR33371">
    <property type="entry name" value="INTERMEMBRANE PHOSPHOLIPID TRANSPORT SYSTEM BINDING PROTEIN MLAD-RELATED"/>
    <property type="match status" value="1"/>
</dbReference>
<feature type="transmembrane region" description="Helical" evidence="1">
    <location>
        <begin position="20"/>
        <end position="38"/>
    </location>
</feature>
<evidence type="ECO:0000259" key="3">
    <source>
        <dbReference type="Pfam" id="PF11887"/>
    </source>
</evidence>
<dbReference type="PANTHER" id="PTHR33371:SF4">
    <property type="entry name" value="INTERMEMBRANE PHOSPHOLIPID TRANSPORT SYSTEM BINDING PROTEIN MLAD"/>
    <property type="match status" value="1"/>
</dbReference>
<reference evidence="5" key="1">
    <citation type="journal article" date="2019" name="Int. J. Syst. Evol. Microbiol.">
        <title>The Global Catalogue of Microorganisms (GCM) 10K type strain sequencing project: providing services to taxonomists for standard genome sequencing and annotation.</title>
        <authorList>
            <consortium name="The Broad Institute Genomics Platform"/>
            <consortium name="The Broad Institute Genome Sequencing Center for Infectious Disease"/>
            <person name="Wu L."/>
            <person name="Ma J."/>
        </authorList>
    </citation>
    <scope>NUCLEOTIDE SEQUENCE [LARGE SCALE GENOMIC DNA]</scope>
    <source>
        <strain evidence="5">KCTC 32255</strain>
    </source>
</reference>
<feature type="domain" description="Mce/MlaD" evidence="2">
    <location>
        <begin position="43"/>
        <end position="116"/>
    </location>
</feature>
<gene>
    <name evidence="4" type="ORF">ACFQGD_27035</name>
</gene>
<dbReference type="InterPro" id="IPR052336">
    <property type="entry name" value="MlaD_Phospholipid_Transporter"/>
</dbReference>
<dbReference type="EMBL" id="JBHSXX010000001">
    <property type="protein sequence ID" value="MFC6870790.1"/>
    <property type="molecule type" value="Genomic_DNA"/>
</dbReference>
<evidence type="ECO:0000256" key="1">
    <source>
        <dbReference type="SAM" id="Phobius"/>
    </source>
</evidence>
<dbReference type="InterPro" id="IPR003399">
    <property type="entry name" value="Mce/MlaD"/>
</dbReference>
<dbReference type="InterPro" id="IPR024516">
    <property type="entry name" value="Mce_C"/>
</dbReference>
<keyword evidence="5" id="KW-1185">Reference proteome</keyword>
<dbReference type="InterPro" id="IPR005693">
    <property type="entry name" value="Mce"/>
</dbReference>
<evidence type="ECO:0000313" key="4">
    <source>
        <dbReference type="EMBL" id="MFC6870790.1"/>
    </source>
</evidence>
<proteinExistence type="predicted"/>
<dbReference type="Pfam" id="PF02470">
    <property type="entry name" value="MlaD"/>
    <property type="match status" value="1"/>
</dbReference>
<evidence type="ECO:0000313" key="5">
    <source>
        <dbReference type="Proteomes" id="UP001596337"/>
    </source>
</evidence>
<evidence type="ECO:0000259" key="2">
    <source>
        <dbReference type="Pfam" id="PF02470"/>
    </source>
</evidence>